<dbReference type="PANTHER" id="PTHR11505">
    <property type="entry name" value="L1 TRANSPOSABLE ELEMENT-RELATED"/>
    <property type="match status" value="1"/>
</dbReference>
<feature type="region of interest" description="Disordered" evidence="1">
    <location>
        <begin position="271"/>
        <end position="317"/>
    </location>
</feature>
<feature type="region of interest" description="Disordered" evidence="1">
    <location>
        <begin position="234"/>
        <end position="259"/>
    </location>
</feature>
<sequence length="317" mass="34819">MDVTAASSLSPQLMDSVKLIQGITDPSVIQEVVTQLLDNALFKDTLLSSLGISNLHHQLATLETRVDDMVQYSRRNCLKLRGIPEHDNEGSSENTDQIILNLCNETLGVMVTQGDITRSHRVGPKSPSRPRDIIVRFISYNIRAQVYGARFSLFSPYVNEASNASQKSSPEAHTPPPFYINEALTKQRASVFTKARFMKSSGCISGTWTQDGRIVLRHKDGTRTQVTSLREIASYPDPPPPIRRSRPRTLADRDRGTKHQLVAPSKISFAQVTRGTKSSPGPVTSTPNKGRGIPTSNTFSPLVKDSNSTQKSCGSST</sequence>
<comment type="caution">
    <text evidence="2">The sequence shown here is derived from an EMBL/GenBank/DDBJ whole genome shotgun (WGS) entry which is preliminary data.</text>
</comment>
<organism evidence="2 3">
    <name type="scientific">Mizuhopecten yessoensis</name>
    <name type="common">Japanese scallop</name>
    <name type="synonym">Patinopecten yessoensis</name>
    <dbReference type="NCBI Taxonomy" id="6573"/>
    <lineage>
        <taxon>Eukaryota</taxon>
        <taxon>Metazoa</taxon>
        <taxon>Spiralia</taxon>
        <taxon>Lophotrochozoa</taxon>
        <taxon>Mollusca</taxon>
        <taxon>Bivalvia</taxon>
        <taxon>Autobranchia</taxon>
        <taxon>Pteriomorphia</taxon>
        <taxon>Pectinida</taxon>
        <taxon>Pectinoidea</taxon>
        <taxon>Pectinidae</taxon>
        <taxon>Mizuhopecten</taxon>
    </lineage>
</organism>
<dbReference type="Proteomes" id="UP000242188">
    <property type="component" value="Unassembled WGS sequence"/>
</dbReference>
<dbReference type="AlphaFoldDB" id="A0A210R121"/>
<evidence type="ECO:0000313" key="2">
    <source>
        <dbReference type="EMBL" id="OWF54720.1"/>
    </source>
</evidence>
<dbReference type="Gene3D" id="3.30.70.1820">
    <property type="entry name" value="L1 transposable element, RRM domain"/>
    <property type="match status" value="1"/>
</dbReference>
<evidence type="ECO:0000256" key="1">
    <source>
        <dbReference type="SAM" id="MobiDB-lite"/>
    </source>
</evidence>
<protein>
    <submittedName>
        <fullName evidence="2">Uncharacterized protein</fullName>
    </submittedName>
</protein>
<dbReference type="InterPro" id="IPR004244">
    <property type="entry name" value="Transposase_22"/>
</dbReference>
<proteinExistence type="predicted"/>
<evidence type="ECO:0000313" key="3">
    <source>
        <dbReference type="Proteomes" id="UP000242188"/>
    </source>
</evidence>
<reference evidence="2 3" key="1">
    <citation type="journal article" date="2017" name="Nat. Ecol. Evol.">
        <title>Scallop genome provides insights into evolution of bilaterian karyotype and development.</title>
        <authorList>
            <person name="Wang S."/>
            <person name="Zhang J."/>
            <person name="Jiao W."/>
            <person name="Li J."/>
            <person name="Xun X."/>
            <person name="Sun Y."/>
            <person name="Guo X."/>
            <person name="Huan P."/>
            <person name="Dong B."/>
            <person name="Zhang L."/>
            <person name="Hu X."/>
            <person name="Sun X."/>
            <person name="Wang J."/>
            <person name="Zhao C."/>
            <person name="Wang Y."/>
            <person name="Wang D."/>
            <person name="Huang X."/>
            <person name="Wang R."/>
            <person name="Lv J."/>
            <person name="Li Y."/>
            <person name="Zhang Z."/>
            <person name="Liu B."/>
            <person name="Lu W."/>
            <person name="Hui Y."/>
            <person name="Liang J."/>
            <person name="Zhou Z."/>
            <person name="Hou R."/>
            <person name="Li X."/>
            <person name="Liu Y."/>
            <person name="Li H."/>
            <person name="Ning X."/>
            <person name="Lin Y."/>
            <person name="Zhao L."/>
            <person name="Xing Q."/>
            <person name="Dou J."/>
            <person name="Li Y."/>
            <person name="Mao J."/>
            <person name="Guo H."/>
            <person name="Dou H."/>
            <person name="Li T."/>
            <person name="Mu C."/>
            <person name="Jiang W."/>
            <person name="Fu Q."/>
            <person name="Fu X."/>
            <person name="Miao Y."/>
            <person name="Liu J."/>
            <person name="Yu Q."/>
            <person name="Li R."/>
            <person name="Liao H."/>
            <person name="Li X."/>
            <person name="Kong Y."/>
            <person name="Jiang Z."/>
            <person name="Chourrout D."/>
            <person name="Li R."/>
            <person name="Bao Z."/>
        </authorList>
    </citation>
    <scope>NUCLEOTIDE SEQUENCE [LARGE SCALE GENOMIC DNA]</scope>
    <source>
        <strain evidence="2 3">PY_sf001</strain>
    </source>
</reference>
<name>A0A210R121_MIZYE</name>
<gene>
    <name evidence="2" type="ORF">KP79_PYT25375</name>
</gene>
<keyword evidence="3" id="KW-1185">Reference proteome</keyword>
<dbReference type="EMBL" id="NEDP02000931">
    <property type="protein sequence ID" value="OWF54720.1"/>
    <property type="molecule type" value="Genomic_DNA"/>
</dbReference>
<accession>A0A210R121</accession>